<dbReference type="OrthoDB" id="16820at2759"/>
<dbReference type="Gene3D" id="3.90.226.10">
    <property type="entry name" value="2-enoyl-CoA Hydratase, Chain A, domain 1"/>
    <property type="match status" value="1"/>
</dbReference>
<evidence type="ECO:0000313" key="4">
    <source>
        <dbReference type="EMBL" id="MQM07859.1"/>
    </source>
</evidence>
<evidence type="ECO:0000256" key="2">
    <source>
        <dbReference type="RuleBase" id="RU369070"/>
    </source>
</evidence>
<dbReference type="EMBL" id="NMUH01003971">
    <property type="protein sequence ID" value="MQM07859.1"/>
    <property type="molecule type" value="Genomic_DNA"/>
</dbReference>
<dbReference type="Pfam" id="PF16113">
    <property type="entry name" value="ECH_2"/>
    <property type="match status" value="2"/>
</dbReference>
<dbReference type="SUPFAM" id="SSF52096">
    <property type="entry name" value="ClpP/crotonase"/>
    <property type="match status" value="1"/>
</dbReference>
<dbReference type="GO" id="GO:0006574">
    <property type="term" value="P:L-valine catabolic process"/>
    <property type="evidence" value="ECO:0007669"/>
    <property type="project" value="UniProtKB-UniRule"/>
</dbReference>
<dbReference type="InterPro" id="IPR029045">
    <property type="entry name" value="ClpP/crotonase-like_dom_sf"/>
</dbReference>
<dbReference type="EC" id="3.1.2.4" evidence="2"/>
<dbReference type="PANTHER" id="PTHR43176:SF2">
    <property type="entry name" value="3-HYDROXYISOBUTYRYL-COA HYDROLASE-LIKE PROTEIN 5"/>
    <property type="match status" value="1"/>
</dbReference>
<dbReference type="PANTHER" id="PTHR43176">
    <property type="entry name" value="3-HYDROXYISOBUTYRYL-COA HYDROLASE-RELATED"/>
    <property type="match status" value="1"/>
</dbReference>
<comment type="pathway">
    <text evidence="2">Amino-acid degradation; L-valine degradation.</text>
</comment>
<accession>A0A843WDV9</accession>
<proteinExistence type="inferred from homology"/>
<dbReference type="Proteomes" id="UP000652761">
    <property type="component" value="Unassembled WGS sequence"/>
</dbReference>
<comment type="function">
    <text evidence="2">Hydrolyzes 3-hydroxyisobutyryl-CoA (HIBYL-CoA), a saline catabolite. Has high activity toward isobutyryl-CoA. Could be an isobutyryl-CoA dehydrogenase that functions in valine catabolism.</text>
</comment>
<dbReference type="AlphaFoldDB" id="A0A843WDV9"/>
<dbReference type="InterPro" id="IPR032259">
    <property type="entry name" value="HIBYL-CoA-H"/>
</dbReference>
<sequence length="373" mass="41250">MAQEPTNPEQVVLVEEVKHVRLLILNRPRQLNVLSSKVVALLAESLEKWDKDDSAELVIVKGAGRAFSAGGDLKMFYEGRSGNVMRVALVHGLVMGGGGALIVPANFSVVTEKTVFAVPEASIGHHTDCSFSYILSRLSGHLGEFLALTGARLNGKEMIAAGLATHFVPSEKLLELEERLLNLDTGNESKVRMAIQEFAIDVQPEEESVLNKLSVINKCFSKETIEEIISSFEAEARIEGNGWIGTLLKGLRRSSPTGLKITLRSVREGREQTLAECLKKEFRLTMNILRSVISGDVYEGIRSVTIDKDNAPKWNPETLKEVSYENLDIVFKPFKDELELTVPSEGDAFRWTGKYEVSVYPKLHSNNHNVAST</sequence>
<evidence type="ECO:0000256" key="1">
    <source>
        <dbReference type="ARBA" id="ARBA00022801"/>
    </source>
</evidence>
<reference evidence="4" key="1">
    <citation type="submission" date="2017-07" db="EMBL/GenBank/DDBJ databases">
        <title>Taro Niue Genome Assembly and Annotation.</title>
        <authorList>
            <person name="Atibalentja N."/>
            <person name="Keating K."/>
            <person name="Fields C.J."/>
        </authorList>
    </citation>
    <scope>NUCLEOTIDE SEQUENCE</scope>
    <source>
        <strain evidence="4">Niue_2</strain>
        <tissue evidence="4">Leaf</tissue>
    </source>
</reference>
<gene>
    <name evidence="4" type="ORF">Taro_040702</name>
</gene>
<feature type="domain" description="Enoyl-CoA hydratase/isomerase" evidence="3">
    <location>
        <begin position="21"/>
        <end position="80"/>
    </location>
</feature>
<feature type="domain" description="Enoyl-CoA hydratase/isomerase" evidence="3">
    <location>
        <begin position="86"/>
        <end position="331"/>
    </location>
</feature>
<keyword evidence="1 2" id="KW-0378">Hydrolase</keyword>
<protein>
    <recommendedName>
        <fullName evidence="2">3-hydroxyisobutyryl-CoA hydrolase</fullName>
        <shortName evidence="2">HIB-CoA hydrolase</shortName>
        <shortName evidence="2">HIBYL-CoA-H</shortName>
        <ecNumber evidence="2">3.1.2.4</ecNumber>
    </recommendedName>
    <alternativeName>
        <fullName evidence="2">3-hydroxyisobutyryl-coenzyme A hydrolase</fullName>
    </alternativeName>
</protein>
<evidence type="ECO:0000313" key="5">
    <source>
        <dbReference type="Proteomes" id="UP000652761"/>
    </source>
</evidence>
<comment type="caution">
    <text evidence="4">The sequence shown here is derived from an EMBL/GenBank/DDBJ whole genome shotgun (WGS) entry which is preliminary data.</text>
</comment>
<comment type="catalytic activity">
    <reaction evidence="2">
        <text>3-hydroxy-2-methylpropanoyl-CoA + H2O = 3-hydroxy-2-methylpropanoate + CoA + H(+)</text>
        <dbReference type="Rhea" id="RHEA:20888"/>
        <dbReference type="ChEBI" id="CHEBI:11805"/>
        <dbReference type="ChEBI" id="CHEBI:15377"/>
        <dbReference type="ChEBI" id="CHEBI:15378"/>
        <dbReference type="ChEBI" id="CHEBI:57287"/>
        <dbReference type="ChEBI" id="CHEBI:57340"/>
        <dbReference type="EC" id="3.1.2.4"/>
    </reaction>
</comment>
<dbReference type="CDD" id="cd06558">
    <property type="entry name" value="crotonase-like"/>
    <property type="match status" value="1"/>
</dbReference>
<dbReference type="GO" id="GO:0003860">
    <property type="term" value="F:3-hydroxyisobutyryl-CoA hydrolase activity"/>
    <property type="evidence" value="ECO:0007669"/>
    <property type="project" value="UniProtKB-UniRule"/>
</dbReference>
<organism evidence="4 5">
    <name type="scientific">Colocasia esculenta</name>
    <name type="common">Wild taro</name>
    <name type="synonym">Arum esculentum</name>
    <dbReference type="NCBI Taxonomy" id="4460"/>
    <lineage>
        <taxon>Eukaryota</taxon>
        <taxon>Viridiplantae</taxon>
        <taxon>Streptophyta</taxon>
        <taxon>Embryophyta</taxon>
        <taxon>Tracheophyta</taxon>
        <taxon>Spermatophyta</taxon>
        <taxon>Magnoliopsida</taxon>
        <taxon>Liliopsida</taxon>
        <taxon>Araceae</taxon>
        <taxon>Aroideae</taxon>
        <taxon>Colocasieae</taxon>
        <taxon>Colocasia</taxon>
    </lineage>
</organism>
<evidence type="ECO:0000259" key="3">
    <source>
        <dbReference type="Pfam" id="PF16113"/>
    </source>
</evidence>
<comment type="similarity">
    <text evidence="2">Belongs to the enoyl-CoA hydratase/isomerase family.</text>
</comment>
<name>A0A843WDV9_COLES</name>
<dbReference type="InterPro" id="IPR045004">
    <property type="entry name" value="ECH_dom"/>
</dbReference>
<keyword evidence="5" id="KW-1185">Reference proteome</keyword>